<protein>
    <submittedName>
        <fullName evidence="1">Uncharacterized protein</fullName>
    </submittedName>
</protein>
<dbReference type="Proteomes" id="UP001362999">
    <property type="component" value="Unassembled WGS sequence"/>
</dbReference>
<dbReference type="EMBL" id="JAWWNJ010000172">
    <property type="protein sequence ID" value="KAK6977107.1"/>
    <property type="molecule type" value="Genomic_DNA"/>
</dbReference>
<evidence type="ECO:0000313" key="1">
    <source>
        <dbReference type="EMBL" id="KAK6977107.1"/>
    </source>
</evidence>
<accession>A0AAV9ZBB0</accession>
<proteinExistence type="predicted"/>
<feature type="non-terminal residue" evidence="1">
    <location>
        <position position="77"/>
    </location>
</feature>
<feature type="non-terminal residue" evidence="1">
    <location>
        <position position="1"/>
    </location>
</feature>
<gene>
    <name evidence="1" type="ORF">R3P38DRAFT_2439050</name>
</gene>
<comment type="caution">
    <text evidence="1">The sequence shown here is derived from an EMBL/GenBank/DDBJ whole genome shotgun (WGS) entry which is preliminary data.</text>
</comment>
<sequence length="77" mass="8912">NGLDTTVGVDGFSYKDCLQIPNENLLEFFRYCLKNQDIPRPWLVSLLIGILKKDKDPFERSSYRLIALECCMLKILS</sequence>
<organism evidence="1 2">
    <name type="scientific">Favolaschia claudopus</name>
    <dbReference type="NCBI Taxonomy" id="2862362"/>
    <lineage>
        <taxon>Eukaryota</taxon>
        <taxon>Fungi</taxon>
        <taxon>Dikarya</taxon>
        <taxon>Basidiomycota</taxon>
        <taxon>Agaricomycotina</taxon>
        <taxon>Agaricomycetes</taxon>
        <taxon>Agaricomycetidae</taxon>
        <taxon>Agaricales</taxon>
        <taxon>Marasmiineae</taxon>
        <taxon>Mycenaceae</taxon>
        <taxon>Favolaschia</taxon>
    </lineage>
</organism>
<dbReference type="AlphaFoldDB" id="A0AAV9ZBB0"/>
<name>A0AAV9ZBB0_9AGAR</name>
<evidence type="ECO:0000313" key="2">
    <source>
        <dbReference type="Proteomes" id="UP001362999"/>
    </source>
</evidence>
<reference evidence="1 2" key="1">
    <citation type="journal article" date="2024" name="J Genomics">
        <title>Draft genome sequencing and assembly of Favolaschia claudopus CIRM-BRFM 2984 isolated from oak limbs.</title>
        <authorList>
            <person name="Navarro D."/>
            <person name="Drula E."/>
            <person name="Chaduli D."/>
            <person name="Cazenave R."/>
            <person name="Ahrendt S."/>
            <person name="Wang J."/>
            <person name="Lipzen A."/>
            <person name="Daum C."/>
            <person name="Barry K."/>
            <person name="Grigoriev I.V."/>
            <person name="Favel A."/>
            <person name="Rosso M.N."/>
            <person name="Martin F."/>
        </authorList>
    </citation>
    <scope>NUCLEOTIDE SEQUENCE [LARGE SCALE GENOMIC DNA]</scope>
    <source>
        <strain evidence="1 2">CIRM-BRFM 2984</strain>
    </source>
</reference>
<keyword evidence="2" id="KW-1185">Reference proteome</keyword>